<dbReference type="Gene3D" id="3.90.25.10">
    <property type="entry name" value="UDP-galactose 4-epimerase, domain 1"/>
    <property type="match status" value="1"/>
</dbReference>
<dbReference type="SUPFAM" id="SSF51735">
    <property type="entry name" value="NAD(P)-binding Rossmann-fold domains"/>
    <property type="match status" value="1"/>
</dbReference>
<evidence type="ECO:0000313" key="5">
    <source>
        <dbReference type="EMBL" id="KAF2117130.1"/>
    </source>
</evidence>
<reference evidence="5" key="1">
    <citation type="journal article" date="2020" name="Stud. Mycol.">
        <title>101 Dothideomycetes genomes: a test case for predicting lifestyles and emergence of pathogens.</title>
        <authorList>
            <person name="Haridas S."/>
            <person name="Albert R."/>
            <person name="Binder M."/>
            <person name="Bloem J."/>
            <person name="Labutti K."/>
            <person name="Salamov A."/>
            <person name="Andreopoulos B."/>
            <person name="Baker S."/>
            <person name="Barry K."/>
            <person name="Bills G."/>
            <person name="Bluhm B."/>
            <person name="Cannon C."/>
            <person name="Castanera R."/>
            <person name="Culley D."/>
            <person name="Daum C."/>
            <person name="Ezra D."/>
            <person name="Gonzalez J."/>
            <person name="Henrissat B."/>
            <person name="Kuo A."/>
            <person name="Liang C."/>
            <person name="Lipzen A."/>
            <person name="Lutzoni F."/>
            <person name="Magnuson J."/>
            <person name="Mondo S."/>
            <person name="Nolan M."/>
            <person name="Ohm R."/>
            <person name="Pangilinan J."/>
            <person name="Park H.-J."/>
            <person name="Ramirez L."/>
            <person name="Alfaro M."/>
            <person name="Sun H."/>
            <person name="Tritt A."/>
            <person name="Yoshinaga Y."/>
            <person name="Zwiers L.-H."/>
            <person name="Turgeon B."/>
            <person name="Goodwin S."/>
            <person name="Spatafora J."/>
            <person name="Crous P."/>
            <person name="Grigoriev I."/>
        </authorList>
    </citation>
    <scope>NUCLEOTIDE SEQUENCE</scope>
    <source>
        <strain evidence="5">CBS 627.86</strain>
    </source>
</reference>
<organism evidence="5 6">
    <name type="scientific">Lophiotrema nucula</name>
    <dbReference type="NCBI Taxonomy" id="690887"/>
    <lineage>
        <taxon>Eukaryota</taxon>
        <taxon>Fungi</taxon>
        <taxon>Dikarya</taxon>
        <taxon>Ascomycota</taxon>
        <taxon>Pezizomycotina</taxon>
        <taxon>Dothideomycetes</taxon>
        <taxon>Pleosporomycetidae</taxon>
        <taxon>Pleosporales</taxon>
        <taxon>Lophiotremataceae</taxon>
        <taxon>Lophiotrema</taxon>
    </lineage>
</organism>
<dbReference type="InterPro" id="IPR051609">
    <property type="entry name" value="NmrA/Isoflavone_reductase-like"/>
</dbReference>
<dbReference type="Pfam" id="PF13460">
    <property type="entry name" value="NAD_binding_10"/>
    <property type="match status" value="1"/>
</dbReference>
<dbReference type="CDD" id="cd05259">
    <property type="entry name" value="PCBER_SDR_a"/>
    <property type="match status" value="1"/>
</dbReference>
<dbReference type="GO" id="GO:0016491">
    <property type="term" value="F:oxidoreductase activity"/>
    <property type="evidence" value="ECO:0007669"/>
    <property type="project" value="UniProtKB-KW"/>
</dbReference>
<evidence type="ECO:0000313" key="6">
    <source>
        <dbReference type="Proteomes" id="UP000799770"/>
    </source>
</evidence>
<evidence type="ECO:0000256" key="3">
    <source>
        <dbReference type="ARBA" id="ARBA00023002"/>
    </source>
</evidence>
<sequence>MSSNHITKVAIVGATGRIGRAFAVALLETGKHEVTAIVRPDTNKDKLPKGIKTAAVDYDSDESIVSALKGQEFLCVTLSVFAPKELHGRIVKAAGEAGVKWIMPNIYGGDITNASLSKESLYGDTAVANLEDCKAAGIPYIVLCCGFWYEWSLALGEQWFGFTIKDRKATLIIDDGEEKISVSTWEQCGRALAALLSLPVQGEAGKPGVEDWKNKLLYINSFTVSQRDMLNSLHRVLGTSDSDWTITREPAKQRYQDGIAEMQRGERTGFAKAMYTRFFFKDGGGNHEETQGLVNEKLGLPKEDLDFSTKRAVQMVESGWNPFAPGLDNFEMPKQDL</sequence>
<dbReference type="Gene3D" id="3.40.50.720">
    <property type="entry name" value="NAD(P)-binding Rossmann-like Domain"/>
    <property type="match status" value="1"/>
</dbReference>
<protein>
    <recommendedName>
        <fullName evidence="4">NAD(P)-binding domain-containing protein</fullName>
    </recommendedName>
</protein>
<keyword evidence="2" id="KW-0521">NADP</keyword>
<evidence type="ECO:0000259" key="4">
    <source>
        <dbReference type="Pfam" id="PF13460"/>
    </source>
</evidence>
<keyword evidence="6" id="KW-1185">Reference proteome</keyword>
<dbReference type="PANTHER" id="PTHR47706:SF7">
    <property type="entry name" value="CIPA-LIKE, PUTATIVE (AFU_ORTHOLOGUE AFUA_1G01630)-RELATED"/>
    <property type="match status" value="1"/>
</dbReference>
<name>A0A6A5ZCC2_9PLEO</name>
<dbReference type="AlphaFoldDB" id="A0A6A5ZCC2"/>
<dbReference type="InterPro" id="IPR016040">
    <property type="entry name" value="NAD(P)-bd_dom"/>
</dbReference>
<dbReference type="PANTHER" id="PTHR47706">
    <property type="entry name" value="NMRA-LIKE FAMILY PROTEIN"/>
    <property type="match status" value="1"/>
</dbReference>
<evidence type="ECO:0000256" key="1">
    <source>
        <dbReference type="ARBA" id="ARBA00005725"/>
    </source>
</evidence>
<dbReference type="EMBL" id="ML977319">
    <property type="protein sequence ID" value="KAF2117130.1"/>
    <property type="molecule type" value="Genomic_DNA"/>
</dbReference>
<evidence type="ECO:0000256" key="2">
    <source>
        <dbReference type="ARBA" id="ARBA00022857"/>
    </source>
</evidence>
<keyword evidence="3" id="KW-0560">Oxidoreductase</keyword>
<dbReference type="OrthoDB" id="419598at2759"/>
<feature type="domain" description="NAD(P)-binding" evidence="4">
    <location>
        <begin position="13"/>
        <end position="100"/>
    </location>
</feature>
<dbReference type="InterPro" id="IPR036291">
    <property type="entry name" value="NAD(P)-bd_dom_sf"/>
</dbReference>
<proteinExistence type="inferred from homology"/>
<dbReference type="Proteomes" id="UP000799770">
    <property type="component" value="Unassembled WGS sequence"/>
</dbReference>
<comment type="similarity">
    <text evidence="1">Belongs to the NmrA-type oxidoreductase family. Isoflavone reductase subfamily.</text>
</comment>
<accession>A0A6A5ZCC2</accession>
<dbReference type="InterPro" id="IPR045312">
    <property type="entry name" value="PCBER-like"/>
</dbReference>
<gene>
    <name evidence="5" type="ORF">BDV96DRAFT_644563</name>
</gene>